<dbReference type="EMBL" id="JADEXQ010000048">
    <property type="protein sequence ID" value="MBE9030932.1"/>
    <property type="molecule type" value="Genomic_DNA"/>
</dbReference>
<name>A0A928Z4E1_9CYAN</name>
<keyword evidence="3" id="KW-1185">Reference proteome</keyword>
<dbReference type="PRINTS" id="PR00419">
    <property type="entry name" value="ADXRDTASE"/>
</dbReference>
<dbReference type="PROSITE" id="PS51257">
    <property type="entry name" value="PROKAR_LIPOPROTEIN"/>
    <property type="match status" value="1"/>
</dbReference>
<sequence>MRKVEIAIVGAGIAGLSCARKLQQAGHEVIIVDKSRGLGGRLATRRLAGTHADHGVCYIKPKGDAFIQLIKELQAHQIIHPWTDGIHRCNQAGHLHPPAQRSTYYVAAQGATTIAKYLAQDIEVIHDQRVTSLTPIENAWQLQSKDATLELTASNVIIAIPAPQAVDLVQYIAGFDAACLNKLKAVEFSASITAIATYPASFQATAQQTPWQGIQYIDHRDLSWIGLDSSKQINPPKPTVIVQSSAKFADRYFEAEDRQSIGQKLLDRAAELAPWIAQPEELQVHRWRYAFATNPFDERFLEAHAHAPLYFCGDWCGGDRVEAAYLSGEALSQSII</sequence>
<dbReference type="Gene3D" id="3.90.660.10">
    <property type="match status" value="1"/>
</dbReference>
<dbReference type="Proteomes" id="UP000625316">
    <property type="component" value="Unassembled WGS sequence"/>
</dbReference>
<dbReference type="PANTHER" id="PTHR16128">
    <property type="entry name" value="FAD/NAD(P)-BINDING OXIDOREDUCTASE FAMILY PROTEIN"/>
    <property type="match status" value="1"/>
</dbReference>
<proteinExistence type="predicted"/>
<protein>
    <submittedName>
        <fullName evidence="2">FAD-dependent oxidoreductase</fullName>
    </submittedName>
</protein>
<evidence type="ECO:0000313" key="3">
    <source>
        <dbReference type="Proteomes" id="UP000625316"/>
    </source>
</evidence>
<dbReference type="RefSeq" id="WP_264325760.1">
    <property type="nucleotide sequence ID" value="NZ_JADEXQ010000048.1"/>
</dbReference>
<dbReference type="PANTHER" id="PTHR16128:SF5">
    <property type="entry name" value="FAD_NAD(P)-BINDING OXIDOREDUCTASE FAMILY PROTEIN"/>
    <property type="match status" value="1"/>
</dbReference>
<evidence type="ECO:0000313" key="2">
    <source>
        <dbReference type="EMBL" id="MBE9030932.1"/>
    </source>
</evidence>
<reference evidence="2" key="1">
    <citation type="submission" date="2020-10" db="EMBL/GenBank/DDBJ databases">
        <authorList>
            <person name="Castelo-Branco R."/>
            <person name="Eusebio N."/>
            <person name="Adriana R."/>
            <person name="Vieira A."/>
            <person name="Brugerolle De Fraissinette N."/>
            <person name="Rezende De Castro R."/>
            <person name="Schneider M.P."/>
            <person name="Vasconcelos V."/>
            <person name="Leao P.N."/>
        </authorList>
    </citation>
    <scope>NUCLEOTIDE SEQUENCE</scope>
    <source>
        <strain evidence="2">LEGE 11480</strain>
    </source>
</reference>
<dbReference type="Pfam" id="PF01593">
    <property type="entry name" value="Amino_oxidase"/>
    <property type="match status" value="1"/>
</dbReference>
<dbReference type="InterPro" id="IPR002937">
    <property type="entry name" value="Amino_oxidase"/>
</dbReference>
<feature type="domain" description="Amine oxidase" evidence="1">
    <location>
        <begin position="105"/>
        <end position="335"/>
    </location>
</feature>
<dbReference type="Gene3D" id="3.50.50.60">
    <property type="entry name" value="FAD/NAD(P)-binding domain"/>
    <property type="match status" value="1"/>
</dbReference>
<dbReference type="SUPFAM" id="SSF51905">
    <property type="entry name" value="FAD/NAD(P)-binding domain"/>
    <property type="match status" value="1"/>
</dbReference>
<gene>
    <name evidence="2" type="ORF">IQ266_14440</name>
</gene>
<comment type="caution">
    <text evidence="2">The sequence shown here is derived from an EMBL/GenBank/DDBJ whole genome shotgun (WGS) entry which is preliminary data.</text>
</comment>
<organism evidence="2 3">
    <name type="scientific">Romeriopsis navalis LEGE 11480</name>
    <dbReference type="NCBI Taxonomy" id="2777977"/>
    <lineage>
        <taxon>Bacteria</taxon>
        <taxon>Bacillati</taxon>
        <taxon>Cyanobacteriota</taxon>
        <taxon>Cyanophyceae</taxon>
        <taxon>Leptolyngbyales</taxon>
        <taxon>Leptolyngbyaceae</taxon>
        <taxon>Romeriopsis</taxon>
        <taxon>Romeriopsis navalis</taxon>
    </lineage>
</organism>
<dbReference type="AlphaFoldDB" id="A0A928Z4E1"/>
<evidence type="ECO:0000259" key="1">
    <source>
        <dbReference type="Pfam" id="PF01593"/>
    </source>
</evidence>
<dbReference type="GO" id="GO:0016491">
    <property type="term" value="F:oxidoreductase activity"/>
    <property type="evidence" value="ECO:0007669"/>
    <property type="project" value="InterPro"/>
</dbReference>
<dbReference type="InterPro" id="IPR036188">
    <property type="entry name" value="FAD/NAD-bd_sf"/>
</dbReference>
<accession>A0A928Z4E1</accession>
<dbReference type="Pfam" id="PF13450">
    <property type="entry name" value="NAD_binding_8"/>
    <property type="match status" value="1"/>
</dbReference>